<dbReference type="InterPro" id="IPR036111">
    <property type="entry name" value="Mal/L-sulfo/L-lacto_DH-like_sf"/>
</dbReference>
<accession>A0A834IPM7</accession>
<dbReference type="Gene3D" id="1.10.1530.10">
    <property type="match status" value="1"/>
</dbReference>
<dbReference type="Gene3D" id="3.30.1370.60">
    <property type="entry name" value="Hypothetical oxidoreductase yiak, domain 2"/>
    <property type="match status" value="1"/>
</dbReference>
<comment type="caution">
    <text evidence="3">The sequence shown here is derived from an EMBL/GenBank/DDBJ whole genome shotgun (WGS) entry which is preliminary data.</text>
</comment>
<keyword evidence="2" id="KW-0560">Oxidoreductase</keyword>
<gene>
    <name evidence="3" type="ORF">GWI33_022725</name>
</gene>
<name>A0A834IPM7_RHYFE</name>
<proteinExistence type="inferred from homology"/>
<comment type="similarity">
    <text evidence="1">Belongs to the LDH2/MDH2 oxidoreductase family.</text>
</comment>
<dbReference type="Proteomes" id="UP000625711">
    <property type="component" value="Unassembled WGS sequence"/>
</dbReference>
<dbReference type="PANTHER" id="PTHR11091">
    <property type="entry name" value="OXIDOREDUCTASE-RELATED"/>
    <property type="match status" value="1"/>
</dbReference>
<dbReference type="GO" id="GO:0016491">
    <property type="term" value="F:oxidoreductase activity"/>
    <property type="evidence" value="ECO:0007669"/>
    <property type="project" value="UniProtKB-KW"/>
</dbReference>
<dbReference type="Pfam" id="PF02615">
    <property type="entry name" value="Ldh_2"/>
    <property type="match status" value="1"/>
</dbReference>
<sequence length="423" mass="46100">MALPSTRVLLVQNQCLSRSLCRLQIDTLQISRWIVKYGTRRQYSIAQSTPANSEILSDDPPRLVTPLEEAKRFMIDCFKAVGTPQDHAEIVSENLLEADYRGHYSHGMNRLEMYIRDIQGGSTDAKAEPAVLKETVATALVDGKNGLGAVVGRRCMDLAIKKAKEVGIGFVVARGSNHYGIAGKYALQAIDEGLLGLSFTNTSPFMTPTRAKTATLGTNPLSLGAPANNGDSFVLDMATTAVAVGKIELARRKHEPIPEGWALNDEGMPETNPTIAYKSGKLMPLGGSELNSGYKGYGLGMLVEIFCGILSGSAYGPHVRKWGQSTELANLGQAFMAIDPNAFAPGFEDRMSDLIDYTRNLEPANPEKPVLVHGDKENHHMEKVNNEGGLRYVENQHKTNEKLAEELKVKPMTSKTVDLPSDE</sequence>
<protein>
    <recommendedName>
        <fullName evidence="5">Malate dehydrogenase</fullName>
    </recommendedName>
</protein>
<dbReference type="EMBL" id="JAACXV010000085">
    <property type="protein sequence ID" value="KAF7283894.1"/>
    <property type="molecule type" value="Genomic_DNA"/>
</dbReference>
<organism evidence="3 4">
    <name type="scientific">Rhynchophorus ferrugineus</name>
    <name type="common">Red palm weevil</name>
    <name type="synonym">Curculio ferrugineus</name>
    <dbReference type="NCBI Taxonomy" id="354439"/>
    <lineage>
        <taxon>Eukaryota</taxon>
        <taxon>Metazoa</taxon>
        <taxon>Ecdysozoa</taxon>
        <taxon>Arthropoda</taxon>
        <taxon>Hexapoda</taxon>
        <taxon>Insecta</taxon>
        <taxon>Pterygota</taxon>
        <taxon>Neoptera</taxon>
        <taxon>Endopterygota</taxon>
        <taxon>Coleoptera</taxon>
        <taxon>Polyphaga</taxon>
        <taxon>Cucujiformia</taxon>
        <taxon>Curculionidae</taxon>
        <taxon>Dryophthorinae</taxon>
        <taxon>Rhynchophorus</taxon>
    </lineage>
</organism>
<dbReference type="AlphaFoldDB" id="A0A834IPM7"/>
<reference evidence="3" key="1">
    <citation type="submission" date="2020-08" db="EMBL/GenBank/DDBJ databases">
        <title>Genome sequencing and assembly of the red palm weevil Rhynchophorus ferrugineus.</title>
        <authorList>
            <person name="Dias G.B."/>
            <person name="Bergman C.M."/>
            <person name="Manee M."/>
        </authorList>
    </citation>
    <scope>NUCLEOTIDE SEQUENCE</scope>
    <source>
        <strain evidence="3">AA-2017</strain>
        <tissue evidence="3">Whole larva</tissue>
    </source>
</reference>
<dbReference type="InterPro" id="IPR003767">
    <property type="entry name" value="Malate/L-lactate_DH-like"/>
</dbReference>
<dbReference type="InterPro" id="IPR043143">
    <property type="entry name" value="Mal/L-sulf/L-lact_DH-like_NADP"/>
</dbReference>
<dbReference type="PANTHER" id="PTHR11091:SF0">
    <property type="entry name" value="MALATE DEHYDROGENASE"/>
    <property type="match status" value="1"/>
</dbReference>
<dbReference type="InterPro" id="IPR043144">
    <property type="entry name" value="Mal/L-sulf/L-lact_DH-like_ah"/>
</dbReference>
<keyword evidence="4" id="KW-1185">Reference proteome</keyword>
<evidence type="ECO:0000256" key="1">
    <source>
        <dbReference type="ARBA" id="ARBA00006056"/>
    </source>
</evidence>
<evidence type="ECO:0000256" key="2">
    <source>
        <dbReference type="ARBA" id="ARBA00023002"/>
    </source>
</evidence>
<evidence type="ECO:0000313" key="4">
    <source>
        <dbReference type="Proteomes" id="UP000625711"/>
    </source>
</evidence>
<evidence type="ECO:0008006" key="5">
    <source>
        <dbReference type="Google" id="ProtNLM"/>
    </source>
</evidence>
<dbReference type="SUPFAM" id="SSF89733">
    <property type="entry name" value="L-sulfolactate dehydrogenase-like"/>
    <property type="match status" value="1"/>
</dbReference>
<dbReference type="OrthoDB" id="7881616at2759"/>
<evidence type="ECO:0000313" key="3">
    <source>
        <dbReference type="EMBL" id="KAF7283894.1"/>
    </source>
</evidence>